<proteinExistence type="predicted"/>
<dbReference type="Proteomes" id="UP001221597">
    <property type="component" value="Plasmid unnamed"/>
</dbReference>
<keyword evidence="3" id="KW-1185">Reference proteome</keyword>
<evidence type="ECO:0000313" key="2">
    <source>
        <dbReference type="EMBL" id="WFT77088.1"/>
    </source>
</evidence>
<feature type="coiled-coil region" evidence="1">
    <location>
        <begin position="185"/>
        <end position="216"/>
    </location>
</feature>
<keyword evidence="2" id="KW-0614">Plasmid</keyword>
<sequence>MFSISYTKKLSDAKQNGRYICFRERYGKEENLGVFNDKTDNANIHKFNKDLEDKKTQHPSVAVAHKMLFSMSGDEWNRSGFEPGDFQTLVRNVMKDYEQQTGKRLTWIAAEHRTPGHPHVHVLVKSVYHDKDGVPYRLKFDKDDSNFLKNSFQREKNYLRGFEVERPDKTHEYKPTRNHGKRATNDITKSLLNHVLNEMRQAEREMERERQNERDR</sequence>
<evidence type="ECO:0008006" key="4">
    <source>
        <dbReference type="Google" id="ProtNLM"/>
    </source>
</evidence>
<name>A0ABY8J3M7_9BACI</name>
<dbReference type="EMBL" id="CP121672">
    <property type="protein sequence ID" value="WFT77088.1"/>
    <property type="molecule type" value="Genomic_DNA"/>
</dbReference>
<organism evidence="2 3">
    <name type="scientific">Halobacillus naozhouensis</name>
    <dbReference type="NCBI Taxonomy" id="554880"/>
    <lineage>
        <taxon>Bacteria</taxon>
        <taxon>Bacillati</taxon>
        <taxon>Bacillota</taxon>
        <taxon>Bacilli</taxon>
        <taxon>Bacillales</taxon>
        <taxon>Bacillaceae</taxon>
        <taxon>Halobacillus</taxon>
    </lineage>
</organism>
<protein>
    <recommendedName>
        <fullName evidence="4">Relaxase/Mobilisation nuclease domain-containing protein</fullName>
    </recommendedName>
</protein>
<gene>
    <name evidence="2" type="ORF">P9989_21515</name>
</gene>
<evidence type="ECO:0000256" key="1">
    <source>
        <dbReference type="SAM" id="Coils"/>
    </source>
</evidence>
<keyword evidence="1" id="KW-0175">Coiled coil</keyword>
<geneLocation type="plasmid" evidence="2 3">
    <name>unnamed</name>
</geneLocation>
<reference evidence="2 3" key="1">
    <citation type="submission" date="2023-04" db="EMBL/GenBank/DDBJ databases">
        <title>Genome sequence of Halobacillus naozhouensis KACC 21980.</title>
        <authorList>
            <person name="Kim S."/>
            <person name="Heo J."/>
            <person name="Kwon S.-W."/>
        </authorList>
    </citation>
    <scope>NUCLEOTIDE SEQUENCE [LARGE SCALE GENOMIC DNA]</scope>
    <source>
        <strain evidence="2 3">KCTC 13234</strain>
        <plasmid evidence="2 3">unnamed</plasmid>
    </source>
</reference>
<evidence type="ECO:0000313" key="3">
    <source>
        <dbReference type="Proteomes" id="UP001221597"/>
    </source>
</evidence>
<accession>A0ABY8J3M7</accession>
<dbReference type="RefSeq" id="WP_283079024.1">
    <property type="nucleotide sequence ID" value="NZ_CP121672.1"/>
</dbReference>